<protein>
    <recommendedName>
        <fullName evidence="11">Isoleucine--tRNA ligase</fullName>
        <ecNumber evidence="11">6.1.1.5</ecNumber>
    </recommendedName>
    <alternativeName>
        <fullName evidence="11">Isoleucyl-tRNA synthetase</fullName>
        <shortName evidence="11">IleRS</shortName>
    </alternativeName>
</protein>
<evidence type="ECO:0000259" key="14">
    <source>
        <dbReference type="Pfam" id="PF08264"/>
    </source>
</evidence>
<feature type="binding site" evidence="11">
    <location>
        <position position="874"/>
    </location>
    <ligand>
        <name>Zn(2+)</name>
        <dbReference type="ChEBI" id="CHEBI:29105"/>
    </ligand>
</feature>
<dbReference type="SUPFAM" id="SSF47323">
    <property type="entry name" value="Anticodon-binding domain of a subclass of class I aminoacyl-tRNA synthetases"/>
    <property type="match status" value="1"/>
</dbReference>
<feature type="binding site" evidence="11">
    <location>
        <position position="894"/>
    </location>
    <ligand>
        <name>Zn(2+)</name>
        <dbReference type="ChEBI" id="CHEBI:29105"/>
    </ligand>
</feature>
<comment type="caution">
    <text evidence="15">The sequence shown here is derived from an EMBL/GenBank/DDBJ whole genome shotgun (WGS) entry which is preliminary data.</text>
</comment>
<comment type="subcellular location">
    <subcellularLocation>
        <location evidence="11">Cytoplasm</location>
    </subcellularLocation>
</comment>
<dbReference type="GO" id="GO:0004822">
    <property type="term" value="F:isoleucine-tRNA ligase activity"/>
    <property type="evidence" value="ECO:0007669"/>
    <property type="project" value="UniProtKB-UniRule"/>
</dbReference>
<dbReference type="PANTHER" id="PTHR42765">
    <property type="entry name" value="SOLEUCYL-TRNA SYNTHETASE"/>
    <property type="match status" value="1"/>
</dbReference>
<dbReference type="InterPro" id="IPR009080">
    <property type="entry name" value="tRNAsynth_Ia_anticodon-bd"/>
</dbReference>
<dbReference type="InterPro" id="IPR002301">
    <property type="entry name" value="Ile-tRNA-ligase"/>
</dbReference>
<evidence type="ECO:0000259" key="13">
    <source>
        <dbReference type="Pfam" id="PF06827"/>
    </source>
</evidence>
<dbReference type="PROSITE" id="PS00178">
    <property type="entry name" value="AA_TRNA_LIGASE_I"/>
    <property type="match status" value="1"/>
</dbReference>
<dbReference type="GO" id="GO:0000049">
    <property type="term" value="F:tRNA binding"/>
    <property type="evidence" value="ECO:0007669"/>
    <property type="project" value="InterPro"/>
</dbReference>
<dbReference type="Pfam" id="PF00133">
    <property type="entry name" value="tRNA-synt_1"/>
    <property type="match status" value="1"/>
</dbReference>
<dbReference type="InterPro" id="IPR009008">
    <property type="entry name" value="Val/Leu/Ile-tRNA-synth_edit"/>
</dbReference>
<dbReference type="HAMAP" id="MF_02002">
    <property type="entry name" value="Ile_tRNA_synth_type1"/>
    <property type="match status" value="1"/>
</dbReference>
<comment type="similarity">
    <text evidence="1 11">Belongs to the class-I aminoacyl-tRNA synthetase family. IleS type 1 subfamily.</text>
</comment>
<dbReference type="FunFam" id="3.40.50.620:FF:000042">
    <property type="entry name" value="Isoleucine--tRNA ligase"/>
    <property type="match status" value="1"/>
</dbReference>
<dbReference type="Pfam" id="PF06827">
    <property type="entry name" value="zf-FPG_IleRS"/>
    <property type="match status" value="1"/>
</dbReference>
<dbReference type="Pfam" id="PF08264">
    <property type="entry name" value="Anticodon_1"/>
    <property type="match status" value="1"/>
</dbReference>
<keyword evidence="7 11" id="KW-0648">Protein biosynthesis</keyword>
<evidence type="ECO:0000256" key="6">
    <source>
        <dbReference type="ARBA" id="ARBA00022840"/>
    </source>
</evidence>
<dbReference type="Gene3D" id="1.10.10.830">
    <property type="entry name" value="Ile-tRNA synthetase CP2 domain-like"/>
    <property type="match status" value="1"/>
</dbReference>
<dbReference type="InterPro" id="IPR033708">
    <property type="entry name" value="Anticodon_Ile_BEm"/>
</dbReference>
<proteinExistence type="inferred from homology"/>
<feature type="domain" description="Methionyl/Valyl/Leucyl/Isoleucyl-tRNA synthetase anticodon-binding" evidence="14">
    <location>
        <begin position="672"/>
        <end position="821"/>
    </location>
</feature>
<comment type="function">
    <text evidence="9 11">Catalyzes the attachment of isoleucine to tRNA(Ile). As IleRS can inadvertently accommodate and process structurally similar amino acids such as valine, to avoid such errors it has two additional distinct tRNA(Ile)-dependent editing activities. One activity is designated as 'pretransfer' editing and involves the hydrolysis of activated Val-AMP. The other activity is designated 'posttransfer' editing and involves deacylation of mischarged Val-tRNA(Ile).</text>
</comment>
<dbReference type="GO" id="GO:0006428">
    <property type="term" value="P:isoleucyl-tRNA aminoacylation"/>
    <property type="evidence" value="ECO:0007669"/>
    <property type="project" value="UniProtKB-UniRule"/>
</dbReference>
<feature type="binding site" evidence="11">
    <location>
        <position position="594"/>
    </location>
    <ligand>
        <name>ATP</name>
        <dbReference type="ChEBI" id="CHEBI:30616"/>
    </ligand>
</feature>
<dbReference type="CDD" id="cd07960">
    <property type="entry name" value="Anticodon_Ia_Ile_BEm"/>
    <property type="match status" value="1"/>
</dbReference>
<feature type="binding site" evidence="11">
    <location>
        <position position="550"/>
    </location>
    <ligand>
        <name>L-isoleucyl-5'-AMP</name>
        <dbReference type="ChEBI" id="CHEBI:178002"/>
    </ligand>
</feature>
<name>A0A7V3RDV2_9BACT</name>
<feature type="binding site" evidence="11">
    <location>
        <position position="897"/>
    </location>
    <ligand>
        <name>Zn(2+)</name>
        <dbReference type="ChEBI" id="CHEBI:29105"/>
    </ligand>
</feature>
<evidence type="ECO:0000256" key="5">
    <source>
        <dbReference type="ARBA" id="ARBA00022741"/>
    </source>
</evidence>
<evidence type="ECO:0000256" key="11">
    <source>
        <dbReference type="HAMAP-Rule" id="MF_02002"/>
    </source>
</evidence>
<dbReference type="PRINTS" id="PR00984">
    <property type="entry name" value="TRNASYNTHILE"/>
</dbReference>
<keyword evidence="5 11" id="KW-0547">Nucleotide-binding</keyword>
<dbReference type="PANTHER" id="PTHR42765:SF1">
    <property type="entry name" value="ISOLEUCINE--TRNA LIGASE, MITOCHONDRIAL"/>
    <property type="match status" value="1"/>
</dbReference>
<dbReference type="GO" id="GO:0008270">
    <property type="term" value="F:zinc ion binding"/>
    <property type="evidence" value="ECO:0007669"/>
    <property type="project" value="UniProtKB-UniRule"/>
</dbReference>
<comment type="cofactor">
    <cofactor evidence="11">
        <name>Zn(2+)</name>
        <dbReference type="ChEBI" id="CHEBI:29105"/>
    </cofactor>
    <text evidence="11">Binds 1 zinc ion per subunit.</text>
</comment>
<comment type="domain">
    <text evidence="11">IleRS has two distinct active sites: one for aminoacylation and one for editing. The misactivated valine is translocated from the active site to the editing site, which sterically excludes the correctly activated isoleucine. The single editing site contains two valyl binding pockets, one specific for each substrate (Val-AMP or Val-tRNA(Ile)).</text>
</comment>
<reference evidence="15" key="1">
    <citation type="journal article" date="2020" name="mSystems">
        <title>Genome- and Community-Level Interaction Insights into Carbon Utilization and Element Cycling Functions of Hydrothermarchaeota in Hydrothermal Sediment.</title>
        <authorList>
            <person name="Zhou Z."/>
            <person name="Liu Y."/>
            <person name="Xu W."/>
            <person name="Pan J."/>
            <person name="Luo Z.H."/>
            <person name="Li M."/>
        </authorList>
    </citation>
    <scope>NUCLEOTIDE SEQUENCE [LARGE SCALE GENOMIC DNA]</scope>
    <source>
        <strain evidence="15">SpSt-966</strain>
    </source>
</reference>
<dbReference type="AlphaFoldDB" id="A0A7V3RDV2"/>
<dbReference type="GO" id="GO:0005524">
    <property type="term" value="F:ATP binding"/>
    <property type="evidence" value="ECO:0007669"/>
    <property type="project" value="UniProtKB-UniRule"/>
</dbReference>
<keyword evidence="3 11" id="KW-0436">Ligase</keyword>
<dbReference type="InterPro" id="IPR050081">
    <property type="entry name" value="Ile-tRNA_ligase"/>
</dbReference>
<dbReference type="InterPro" id="IPR023585">
    <property type="entry name" value="Ile-tRNA-ligase_type1"/>
</dbReference>
<dbReference type="InterPro" id="IPR002300">
    <property type="entry name" value="aa-tRNA-synth_Ia"/>
</dbReference>
<keyword evidence="8 11" id="KW-0030">Aminoacyl-tRNA synthetase</keyword>
<organism evidence="15">
    <name type="scientific">Mesoaciditoga lauensis</name>
    <dbReference type="NCBI Taxonomy" id="1495039"/>
    <lineage>
        <taxon>Bacteria</taxon>
        <taxon>Thermotogati</taxon>
        <taxon>Thermotogota</taxon>
        <taxon>Thermotogae</taxon>
        <taxon>Mesoaciditogales</taxon>
        <taxon>Mesoaciditogaceae</taxon>
        <taxon>Mesoaciditoga</taxon>
    </lineage>
</organism>
<dbReference type="NCBIfam" id="TIGR00392">
    <property type="entry name" value="ileS"/>
    <property type="match status" value="1"/>
</dbReference>
<dbReference type="EMBL" id="DTPE01000076">
    <property type="protein sequence ID" value="HGE74844.1"/>
    <property type="molecule type" value="Genomic_DNA"/>
</dbReference>
<dbReference type="InterPro" id="IPR001412">
    <property type="entry name" value="aa-tRNA-synth_I_CS"/>
</dbReference>
<dbReference type="InterPro" id="IPR014729">
    <property type="entry name" value="Rossmann-like_a/b/a_fold"/>
</dbReference>
<evidence type="ECO:0000256" key="8">
    <source>
        <dbReference type="ARBA" id="ARBA00023146"/>
    </source>
</evidence>
<evidence type="ECO:0000256" key="10">
    <source>
        <dbReference type="ARBA" id="ARBA00048359"/>
    </source>
</evidence>
<dbReference type="GO" id="GO:0002161">
    <property type="term" value="F:aminoacyl-tRNA deacylase activity"/>
    <property type="evidence" value="ECO:0007669"/>
    <property type="project" value="InterPro"/>
</dbReference>
<dbReference type="EC" id="6.1.1.5" evidence="11"/>
<feature type="short sequence motif" description="'HIGH' region" evidence="11">
    <location>
        <begin position="57"/>
        <end position="67"/>
    </location>
</feature>
<sequence length="907" mass="104079">MNYKETLNLPTDLIPMKANLVEKEPVILKKWEDDRIYDRIREARKQSPKYVLHDGPPYANGSIHIGTAMNKILKDIVVRYKTMRGYDSPYIPGWDTHGLPIEHKVALDLGDRMKSMERIEIRKRCADYAQKYVNIQREQFKRLGIFGEWDKPYLTMDKSYEKGIYEIFADAVEKGMVYRENKPVMWCTVDHTALAEAEVEYKDDTSTSVYVKFQFKEDPKSSIIIWTTTPWTLPANRAVALHPSIDYAKVKVDGETWIIAKALVDSVMKKAKIESYKITGELKGSELELHKLIDPIYGHESPVVMAEYVEIETGTGAVHTAPGHGEEDYMTGKRYGLEIFSPVDEHGNYVSDLPKYGGMNILKANDLIIEDLKASGHLVAKEEFKHAYPHCWRCHSPLIFRATEQWFISVDKNELRKKTLDAIATKVKWVPSWGETRISSMIESRPDWCISRQRDWGMPIPAFKCKRCGNIIMDAKIIRHVAEIVGKEGGDVWYKRDAKELLPEGYKCAKCGGQDFEKLYDVMDVWIDSGSSFESVLKPRGLYPAALYLEGSDQHRGWFQSSLLLGMIRDGHPPYGTVVTHGFIRDENDQKMAKSLGNVIDPNDVIKKVGGDVLRLWVASTEYKNDVRVSLGILEKQVEAYRKIRNVMRFIFGNISDFDPEKDRVLDLFEIDRYALELLNNLIKDLTEDYDDFDFHKAYHSIFEFIISDMSAFYLDILKDRLYTEGKGSVKRRSAQTVLYETGMALLKLLAPVIPFTTEEIYDLLPFKKLKSIHLEEWPLTKESDQVLIDKWMKIRNVRDIAMKALEDERKGGHIGHPLEAALEISAGGEIFEILSSLGEDLKDIMIVSKIDLINDGNSMDVNVSVKHADGQKCERCWKYSVDVGKDEKYPTLCKRCAEVLREGEFK</sequence>
<evidence type="ECO:0000256" key="7">
    <source>
        <dbReference type="ARBA" id="ARBA00022917"/>
    </source>
</evidence>
<evidence type="ECO:0000256" key="4">
    <source>
        <dbReference type="ARBA" id="ARBA00022723"/>
    </source>
</evidence>
<keyword evidence="4 11" id="KW-0479">Metal-binding</keyword>
<dbReference type="CDD" id="cd00818">
    <property type="entry name" value="IleRS_core"/>
    <property type="match status" value="1"/>
</dbReference>
<evidence type="ECO:0000256" key="9">
    <source>
        <dbReference type="ARBA" id="ARBA00025217"/>
    </source>
</evidence>
<feature type="short sequence motif" description="'KMSKS' region" evidence="11">
    <location>
        <begin position="591"/>
        <end position="595"/>
    </location>
</feature>
<comment type="catalytic activity">
    <reaction evidence="10 11">
        <text>tRNA(Ile) + L-isoleucine + ATP = L-isoleucyl-tRNA(Ile) + AMP + diphosphate</text>
        <dbReference type="Rhea" id="RHEA:11060"/>
        <dbReference type="Rhea" id="RHEA-COMP:9666"/>
        <dbReference type="Rhea" id="RHEA-COMP:9695"/>
        <dbReference type="ChEBI" id="CHEBI:30616"/>
        <dbReference type="ChEBI" id="CHEBI:33019"/>
        <dbReference type="ChEBI" id="CHEBI:58045"/>
        <dbReference type="ChEBI" id="CHEBI:78442"/>
        <dbReference type="ChEBI" id="CHEBI:78528"/>
        <dbReference type="ChEBI" id="CHEBI:456215"/>
        <dbReference type="EC" id="6.1.1.5"/>
    </reaction>
</comment>
<dbReference type="SUPFAM" id="SSF50677">
    <property type="entry name" value="ValRS/IleRS/LeuRS editing domain"/>
    <property type="match status" value="1"/>
</dbReference>
<comment type="subunit">
    <text evidence="11">Monomer.</text>
</comment>
<evidence type="ECO:0000313" key="15">
    <source>
        <dbReference type="EMBL" id="HGE74844.1"/>
    </source>
</evidence>
<evidence type="ECO:0000259" key="12">
    <source>
        <dbReference type="Pfam" id="PF00133"/>
    </source>
</evidence>
<feature type="binding site" evidence="11">
    <location>
        <position position="877"/>
    </location>
    <ligand>
        <name>Zn(2+)</name>
        <dbReference type="ChEBI" id="CHEBI:29105"/>
    </ligand>
</feature>
<dbReference type="Gene3D" id="1.10.730.20">
    <property type="match status" value="1"/>
</dbReference>
<dbReference type="GO" id="GO:0005829">
    <property type="term" value="C:cytosol"/>
    <property type="evidence" value="ECO:0007669"/>
    <property type="project" value="TreeGrafter"/>
</dbReference>
<keyword evidence="2 11" id="KW-0963">Cytoplasm</keyword>
<accession>A0A7V3RDV2</accession>
<evidence type="ECO:0000256" key="1">
    <source>
        <dbReference type="ARBA" id="ARBA00006887"/>
    </source>
</evidence>
<gene>
    <name evidence="11" type="primary">ileS</name>
    <name evidence="15" type="ORF">ENX73_01805</name>
</gene>
<evidence type="ECO:0000256" key="3">
    <source>
        <dbReference type="ARBA" id="ARBA00022598"/>
    </source>
</evidence>
<feature type="domain" description="Zinc finger FPG/IleRS-type" evidence="13">
    <location>
        <begin position="871"/>
        <end position="900"/>
    </location>
</feature>
<dbReference type="InterPro" id="IPR010663">
    <property type="entry name" value="Znf_FPG/IleRS"/>
</dbReference>
<keyword evidence="11" id="KW-0862">Zinc</keyword>
<feature type="domain" description="Aminoacyl-tRNA synthetase class Ia" evidence="12">
    <location>
        <begin position="27"/>
        <end position="630"/>
    </location>
</feature>
<dbReference type="SUPFAM" id="SSF52374">
    <property type="entry name" value="Nucleotidylyl transferase"/>
    <property type="match status" value="1"/>
</dbReference>
<evidence type="ECO:0000256" key="2">
    <source>
        <dbReference type="ARBA" id="ARBA00022490"/>
    </source>
</evidence>
<keyword evidence="6 11" id="KW-0067">ATP-binding</keyword>
<dbReference type="Gene3D" id="3.40.50.620">
    <property type="entry name" value="HUPs"/>
    <property type="match status" value="2"/>
</dbReference>
<dbReference type="InterPro" id="IPR013155">
    <property type="entry name" value="M/V/L/I-tRNA-synth_anticd-bd"/>
</dbReference>